<name>A0A7G9L7B5_9FLAO</name>
<dbReference type="AlphaFoldDB" id="A0A7G9L7B5"/>
<evidence type="ECO:0000313" key="1">
    <source>
        <dbReference type="EMBL" id="QNM84514.1"/>
    </source>
</evidence>
<gene>
    <name evidence="1" type="ORF">H9W90_09930</name>
</gene>
<dbReference type="EMBL" id="CP060695">
    <property type="protein sequence ID" value="QNM84514.1"/>
    <property type="molecule type" value="Genomic_DNA"/>
</dbReference>
<accession>A0A7G9L7B5</accession>
<proteinExistence type="predicted"/>
<organism evidence="1 2">
    <name type="scientific">Polaribacter pectinis</name>
    <dbReference type="NCBI Taxonomy" id="2738844"/>
    <lineage>
        <taxon>Bacteria</taxon>
        <taxon>Pseudomonadati</taxon>
        <taxon>Bacteroidota</taxon>
        <taxon>Flavobacteriia</taxon>
        <taxon>Flavobacteriales</taxon>
        <taxon>Flavobacteriaceae</taxon>
    </lineage>
</organism>
<evidence type="ECO:0000313" key="2">
    <source>
        <dbReference type="Proteomes" id="UP000515808"/>
    </source>
</evidence>
<dbReference type="Proteomes" id="UP000515808">
    <property type="component" value="Chromosome"/>
</dbReference>
<dbReference type="KEGG" id="ppec:H9W90_09930"/>
<reference evidence="1 2" key="1">
    <citation type="submission" date="2020-08" db="EMBL/GenBank/DDBJ databases">
        <title>Polaribacter sp. L12M9 isolated from gut of the Korean scallop.</title>
        <authorList>
            <person name="Jeong Y.S."/>
        </authorList>
    </citation>
    <scope>NUCLEOTIDE SEQUENCE [LARGE SCALE GENOMIC DNA]</scope>
    <source>
        <strain evidence="1 2">L12M9</strain>
    </source>
</reference>
<keyword evidence="2" id="KW-1185">Reference proteome</keyword>
<protein>
    <submittedName>
        <fullName evidence="1">Uncharacterized protein</fullName>
    </submittedName>
</protein>
<dbReference type="RefSeq" id="WP_187481447.1">
    <property type="nucleotide sequence ID" value="NZ_CP060695.1"/>
</dbReference>
<sequence length="150" mass="18192">MKDTILLDKYLLLWKERNENVIVAELRHYIKNEFGGTLETPIGNLICYKEHKPIFWRIKIVLREDIKYSQTQNRIFVITKSAYKRKLNYYLEKLKDFVNPRFRAEKELDNEIKKFLLDNNLISEPFSISRSIEKTENFEFIGEIEEFDYT</sequence>